<dbReference type="EMBL" id="OV121135">
    <property type="protein sequence ID" value="CAH0555648.1"/>
    <property type="molecule type" value="Genomic_DNA"/>
</dbReference>
<keyword evidence="2" id="KW-1185">Reference proteome</keyword>
<reference evidence="1" key="1">
    <citation type="submission" date="2021-12" db="EMBL/GenBank/DDBJ databases">
        <authorList>
            <person name="King R."/>
        </authorList>
    </citation>
    <scope>NUCLEOTIDE SEQUENCE</scope>
</reference>
<protein>
    <submittedName>
        <fullName evidence="1">Uncharacterized protein</fullName>
    </submittedName>
</protein>
<dbReference type="GO" id="GO:0005826">
    <property type="term" value="C:actomyosin contractile ring"/>
    <property type="evidence" value="ECO:0007669"/>
    <property type="project" value="TreeGrafter"/>
</dbReference>
<sequence length="419" mass="48139">MNAYLEGTPRQFSKVRITNSTVKMYGQEFSFPSYESIDWDGQTYSSNKLKRSKSISFNANGQTPELSPHYYDHTPYIFKAPPIHHSNLRNKGKQLFNTSLDSDGFTEGSSSSYETINVSNNYSLPEINVFKDTPKLKPTISFKNKVKVLPSADDVAKKEVPATSSTNNYFEQKEELLVKFKDECPSPTVSNKEDFLLTELKLKKNEQSKPKLNETTIQYMNLLTNTIQESKILTTSFELVGEIFLTKNHIGNKSPWSLDWVSDNSRLQNKAFFSFSLDRLTIDSKLTGFMNMGQEIGDRVFWEKKWCVLRETQLKIFNYPSFEDIVDPVQCLNLIYSVGPSTVTTNGAKKSFLLKIARPSTCEDVDRPSLRSKPNFVLDKYFFSSDAYKDFQKWNGEVKTIIDTLNDWKKVIFVEEDCE</sequence>
<dbReference type="InterPro" id="IPR011993">
    <property type="entry name" value="PH-like_dom_sf"/>
</dbReference>
<organism evidence="1 2">
    <name type="scientific">Brassicogethes aeneus</name>
    <name type="common">Rape pollen beetle</name>
    <name type="synonym">Meligethes aeneus</name>
    <dbReference type="NCBI Taxonomy" id="1431903"/>
    <lineage>
        <taxon>Eukaryota</taxon>
        <taxon>Metazoa</taxon>
        <taxon>Ecdysozoa</taxon>
        <taxon>Arthropoda</taxon>
        <taxon>Hexapoda</taxon>
        <taxon>Insecta</taxon>
        <taxon>Pterygota</taxon>
        <taxon>Neoptera</taxon>
        <taxon>Endopterygota</taxon>
        <taxon>Coleoptera</taxon>
        <taxon>Polyphaga</taxon>
        <taxon>Cucujiformia</taxon>
        <taxon>Nitidulidae</taxon>
        <taxon>Meligethinae</taxon>
        <taxon>Brassicogethes</taxon>
    </lineage>
</organism>
<dbReference type="GO" id="GO:0000915">
    <property type="term" value="P:actomyosin contractile ring assembly"/>
    <property type="evidence" value="ECO:0007669"/>
    <property type="project" value="TreeGrafter"/>
</dbReference>
<dbReference type="GO" id="GO:0031106">
    <property type="term" value="P:septin ring organization"/>
    <property type="evidence" value="ECO:0007669"/>
    <property type="project" value="TreeGrafter"/>
</dbReference>
<proteinExistence type="predicted"/>
<evidence type="ECO:0000313" key="1">
    <source>
        <dbReference type="EMBL" id="CAH0555648.1"/>
    </source>
</evidence>
<dbReference type="InterPro" id="IPR051364">
    <property type="entry name" value="Cytokinesis/Rho-signaling"/>
</dbReference>
<dbReference type="PANTHER" id="PTHR21538">
    <property type="entry name" value="ANILLIN/RHOTEKIN RTKN"/>
    <property type="match status" value="1"/>
</dbReference>
<dbReference type="PANTHER" id="PTHR21538:SF23">
    <property type="entry name" value="ANILLIN"/>
    <property type="match status" value="1"/>
</dbReference>
<dbReference type="OrthoDB" id="5915976at2759"/>
<accession>A0A9P0B545</accession>
<evidence type="ECO:0000313" key="2">
    <source>
        <dbReference type="Proteomes" id="UP001154078"/>
    </source>
</evidence>
<dbReference type="Gene3D" id="2.30.29.30">
    <property type="entry name" value="Pleckstrin-homology domain (PH domain)/Phosphotyrosine-binding domain (PTB)"/>
    <property type="match status" value="1"/>
</dbReference>
<dbReference type="GO" id="GO:0000281">
    <property type="term" value="P:mitotic cytokinesis"/>
    <property type="evidence" value="ECO:0007669"/>
    <property type="project" value="TreeGrafter"/>
</dbReference>
<dbReference type="Proteomes" id="UP001154078">
    <property type="component" value="Chromosome 4"/>
</dbReference>
<name>A0A9P0B545_BRAAE</name>
<gene>
    <name evidence="1" type="ORF">MELIAE_LOCUS6957</name>
</gene>
<dbReference type="AlphaFoldDB" id="A0A9P0B545"/>